<name>A0A8S5RPT9_9VIRU</name>
<sequence length="236" mass="28152">MEELEKLEIPAIKVWDSQRVVTFNDIDRVHQRPNGTAKRSFKQNRKHFILNEDYFELTRKEFGTNFVPNSEPLKGNPNLKVFLFTETGYLMLVKSFHDDLSWKVQRRLVSSYFNCGKLQNEVINRSDVPQPHEGHYPSLANTWMKDHEPLFKQICSAYGISRKELYHKILLDIGDDYNVDDYRVFYKRDTGHAPEYIMEVVSFYPELREAAETIIQIHMNRVRRYPKEYLGHIYNR</sequence>
<dbReference type="EMBL" id="BK059134">
    <property type="protein sequence ID" value="DAE33351.1"/>
    <property type="molecule type" value="Genomic_DNA"/>
</dbReference>
<evidence type="ECO:0000259" key="1">
    <source>
        <dbReference type="Pfam" id="PF10543"/>
    </source>
</evidence>
<dbReference type="InterPro" id="IPR018873">
    <property type="entry name" value="KilA-N_DNA-bd_domain"/>
</dbReference>
<evidence type="ECO:0000313" key="2">
    <source>
        <dbReference type="EMBL" id="DAE33351.1"/>
    </source>
</evidence>
<protein>
    <recommendedName>
        <fullName evidence="1">KilA-N DNA-binding domain-containing protein</fullName>
    </recommendedName>
</protein>
<accession>A0A8S5RPT9</accession>
<organism evidence="2">
    <name type="scientific">virus sp. ctQ5V6</name>
    <dbReference type="NCBI Taxonomy" id="2825815"/>
    <lineage>
        <taxon>Viruses</taxon>
    </lineage>
</organism>
<proteinExistence type="predicted"/>
<reference evidence="2" key="1">
    <citation type="journal article" date="2021" name="Proc. Natl. Acad. Sci. U.S.A.">
        <title>A Catalog of Tens of Thousands of Viruses from Human Metagenomes Reveals Hidden Associations with Chronic Diseases.</title>
        <authorList>
            <person name="Tisza M.J."/>
            <person name="Buck C.B."/>
        </authorList>
    </citation>
    <scope>NUCLEOTIDE SEQUENCE</scope>
    <source>
        <strain evidence="2">CtQ5V6</strain>
    </source>
</reference>
<dbReference type="Pfam" id="PF10543">
    <property type="entry name" value="ORF6N"/>
    <property type="match status" value="1"/>
</dbReference>
<feature type="domain" description="KilA-N DNA-binding" evidence="1">
    <location>
        <begin position="14"/>
        <end position="95"/>
    </location>
</feature>